<accession>A0A0D0PR42</accession>
<gene>
    <name evidence="4" type="ORF">TR51_28540</name>
</gene>
<evidence type="ECO:0000313" key="5">
    <source>
        <dbReference type="Proteomes" id="UP000032066"/>
    </source>
</evidence>
<dbReference type="PANTHER" id="PTHR43708:SF5">
    <property type="entry name" value="CONSERVED EXPRESSED OXIDOREDUCTASE (EUROFUNG)-RELATED"/>
    <property type="match status" value="1"/>
</dbReference>
<dbReference type="Gene3D" id="3.40.50.720">
    <property type="entry name" value="NAD(P)-binding Rossmann-like Domain"/>
    <property type="match status" value="1"/>
</dbReference>
<sequence>MKATIIGCGAIASRWVRSLLADGRIEITALVDPDQQAAQALATRYGLSAACATTLTEALAHAEADIVVNLTPPELHYAVSRSALAQGRHVLTEKPLALNLPDALDLVHLARERGLLLAVMHNRGADPDFLAFADTVRSKGRAPFAVTADTLVALPGPGFRSAQHLPVTTDLAVHTFDQVRALITAPPTEVTCTETATGFLAAHSSIAVITVHFADGSLFTYRGGYIVDPALRTDAGGDWRVEGRGFAARWAPDPNRARHEPAAGPPAYQRCITAMVDALHQDGPLPVPAADNLASIALLDAALASAAHRFSVPVPEVPDARP</sequence>
<dbReference type="InterPro" id="IPR000683">
    <property type="entry name" value="Gfo/Idh/MocA-like_OxRdtase_N"/>
</dbReference>
<dbReference type="AlphaFoldDB" id="A0A0D0PR42"/>
<evidence type="ECO:0000259" key="3">
    <source>
        <dbReference type="Pfam" id="PF01408"/>
    </source>
</evidence>
<dbReference type="Gene3D" id="3.30.360.10">
    <property type="entry name" value="Dihydrodipicolinate Reductase, domain 2"/>
    <property type="match status" value="1"/>
</dbReference>
<dbReference type="InterPro" id="IPR036291">
    <property type="entry name" value="NAD(P)-bd_dom_sf"/>
</dbReference>
<dbReference type="InterPro" id="IPR051317">
    <property type="entry name" value="Gfo/Idh/MocA_oxidoreduct"/>
</dbReference>
<dbReference type="GO" id="GO:0016491">
    <property type="term" value="F:oxidoreductase activity"/>
    <property type="evidence" value="ECO:0007669"/>
    <property type="project" value="UniProtKB-KW"/>
</dbReference>
<evidence type="ECO:0000256" key="2">
    <source>
        <dbReference type="ARBA" id="ARBA00023002"/>
    </source>
</evidence>
<organism evidence="4 5">
    <name type="scientific">Kitasatospora griseola</name>
    <name type="common">Streptomyces griseolosporeus</name>
    <dbReference type="NCBI Taxonomy" id="2064"/>
    <lineage>
        <taxon>Bacteria</taxon>
        <taxon>Bacillati</taxon>
        <taxon>Actinomycetota</taxon>
        <taxon>Actinomycetes</taxon>
        <taxon>Kitasatosporales</taxon>
        <taxon>Streptomycetaceae</taxon>
        <taxon>Kitasatospora</taxon>
    </lineage>
</organism>
<dbReference type="PATRIC" id="fig|2064.6.peg.6052"/>
<dbReference type="SUPFAM" id="SSF51735">
    <property type="entry name" value="NAD(P)-binding Rossmann-fold domains"/>
    <property type="match status" value="1"/>
</dbReference>
<feature type="domain" description="Gfo/Idh/MocA-like oxidoreductase N-terminal" evidence="3">
    <location>
        <begin position="2"/>
        <end position="121"/>
    </location>
</feature>
<keyword evidence="2" id="KW-0560">Oxidoreductase</keyword>
<evidence type="ECO:0000256" key="1">
    <source>
        <dbReference type="ARBA" id="ARBA00010928"/>
    </source>
</evidence>
<dbReference type="OrthoDB" id="9800252at2"/>
<dbReference type="Proteomes" id="UP000032066">
    <property type="component" value="Unassembled WGS sequence"/>
</dbReference>
<name>A0A0D0PR42_KITGR</name>
<dbReference type="STRING" id="2064.TR51_28540"/>
<comment type="similarity">
    <text evidence="1">Belongs to the Gfo/Idh/MocA family.</text>
</comment>
<reference evidence="4 5" key="1">
    <citation type="submission" date="2015-02" db="EMBL/GenBank/DDBJ databases">
        <title>Draft genome sequence of Kitasatospora griseola MF730-N6, a bafilomycin, terpentecin and satosporin producer.</title>
        <authorList>
            <person name="Arens J.C."/>
            <person name="Haltli B."/>
            <person name="Kerr R.G."/>
        </authorList>
    </citation>
    <scope>NUCLEOTIDE SEQUENCE [LARGE SCALE GENOMIC DNA]</scope>
    <source>
        <strain evidence="4 5">MF730-N6</strain>
    </source>
</reference>
<keyword evidence="5" id="KW-1185">Reference proteome</keyword>
<dbReference type="PANTHER" id="PTHR43708">
    <property type="entry name" value="CONSERVED EXPRESSED OXIDOREDUCTASE (EUROFUNG)"/>
    <property type="match status" value="1"/>
</dbReference>
<evidence type="ECO:0000313" key="4">
    <source>
        <dbReference type="EMBL" id="KIQ62857.1"/>
    </source>
</evidence>
<proteinExistence type="inferred from homology"/>
<dbReference type="Pfam" id="PF01408">
    <property type="entry name" value="GFO_IDH_MocA"/>
    <property type="match status" value="1"/>
</dbReference>
<dbReference type="RefSeq" id="WP_043915134.1">
    <property type="nucleotide sequence ID" value="NZ_JXZB01000004.1"/>
</dbReference>
<dbReference type="GO" id="GO:0000166">
    <property type="term" value="F:nucleotide binding"/>
    <property type="evidence" value="ECO:0007669"/>
    <property type="project" value="InterPro"/>
</dbReference>
<dbReference type="EMBL" id="JXZB01000004">
    <property type="protein sequence ID" value="KIQ62857.1"/>
    <property type="molecule type" value="Genomic_DNA"/>
</dbReference>
<protein>
    <recommendedName>
        <fullName evidence="3">Gfo/Idh/MocA-like oxidoreductase N-terminal domain-containing protein</fullName>
    </recommendedName>
</protein>
<comment type="caution">
    <text evidence="4">The sequence shown here is derived from an EMBL/GenBank/DDBJ whole genome shotgun (WGS) entry which is preliminary data.</text>
</comment>